<dbReference type="Pfam" id="PF00457">
    <property type="entry name" value="Glyco_hydro_11"/>
    <property type="match status" value="1"/>
</dbReference>
<dbReference type="PANTHER" id="PTHR46828:SF4">
    <property type="entry name" value="ENDO-1,4-BETA-XYLANASE"/>
    <property type="match status" value="1"/>
</dbReference>
<evidence type="ECO:0000256" key="3">
    <source>
        <dbReference type="ARBA" id="ARBA00007792"/>
    </source>
</evidence>
<keyword evidence="10 11" id="KW-0624">Polysaccharide degradation</keyword>
<dbReference type="PANTHER" id="PTHR46828">
    <property type="entry name" value="ENDO-1,4-BETA-XYLANASE A-RELATED"/>
    <property type="match status" value="1"/>
</dbReference>
<evidence type="ECO:0000256" key="6">
    <source>
        <dbReference type="ARBA" id="ARBA00022729"/>
    </source>
</evidence>
<dbReference type="Proteomes" id="UP000007796">
    <property type="component" value="Unassembled WGS sequence"/>
</dbReference>
<keyword evidence="7 11" id="KW-0378">Hydrolase</keyword>
<dbReference type="HOGENOM" id="CLU_052631_0_2_1"/>
<evidence type="ECO:0000256" key="1">
    <source>
        <dbReference type="ARBA" id="ARBA00000681"/>
    </source>
</evidence>
<evidence type="ECO:0000313" key="16">
    <source>
        <dbReference type="Proteomes" id="UP000007796"/>
    </source>
</evidence>
<dbReference type="UniPathway" id="UPA00114"/>
<dbReference type="EC" id="3.2.1.8" evidence="4 11"/>
<dbReference type="InterPro" id="IPR033123">
    <property type="entry name" value="GH11_dom"/>
</dbReference>
<dbReference type="PROSITE" id="PS51761">
    <property type="entry name" value="GH11_3"/>
    <property type="match status" value="1"/>
</dbReference>
<dbReference type="OrthoDB" id="2115822at2759"/>
<evidence type="ECO:0000259" key="14">
    <source>
        <dbReference type="PROSITE" id="PS51761"/>
    </source>
</evidence>
<evidence type="ECO:0000256" key="5">
    <source>
        <dbReference type="ARBA" id="ARBA00022651"/>
    </source>
</evidence>
<dbReference type="GO" id="GO:0031176">
    <property type="term" value="F:endo-1,4-beta-xylanase activity"/>
    <property type="evidence" value="ECO:0007669"/>
    <property type="project" value="UniProtKB-UniRule"/>
</dbReference>
<dbReference type="GeneID" id="25976917"/>
<evidence type="ECO:0000256" key="11">
    <source>
        <dbReference type="PROSITE-ProRule" id="PRU01097"/>
    </source>
</evidence>
<reference evidence="15 16" key="1">
    <citation type="journal article" date="2011" name="Proc. Natl. Acad. Sci. U.S.A.">
        <title>Genome and transcriptome analyses of the mountain pine beetle-fungal symbiont Grosmannia clavigera, a lodgepole pine pathogen.</title>
        <authorList>
            <person name="DiGuistini S."/>
            <person name="Wang Y."/>
            <person name="Liao N.Y."/>
            <person name="Taylor G."/>
            <person name="Tanguay P."/>
            <person name="Feau N."/>
            <person name="Henrissat B."/>
            <person name="Chan S.K."/>
            <person name="Hesse-Orce U."/>
            <person name="Alamouti S.M."/>
            <person name="Tsui C.K.M."/>
            <person name="Docking R.T."/>
            <person name="Levasseur A."/>
            <person name="Haridas S."/>
            <person name="Robertson G."/>
            <person name="Birol I."/>
            <person name="Holt R.A."/>
            <person name="Marra M.A."/>
            <person name="Hamelin R.C."/>
            <person name="Hirst M."/>
            <person name="Jones S.J.M."/>
            <person name="Bohlmann J."/>
            <person name="Breuil C."/>
        </authorList>
    </citation>
    <scope>NUCLEOTIDE SEQUENCE [LARGE SCALE GENOMIC DNA]</scope>
    <source>
        <strain evidence="16">kw1407 / UAMH 11150</strain>
    </source>
</reference>
<dbReference type="Gene3D" id="2.60.120.180">
    <property type="match status" value="1"/>
</dbReference>
<gene>
    <name evidence="15" type="ORF">CMQ_378</name>
</gene>
<dbReference type="InterPro" id="IPR013320">
    <property type="entry name" value="ConA-like_dom_sf"/>
</dbReference>
<evidence type="ECO:0000256" key="2">
    <source>
        <dbReference type="ARBA" id="ARBA00004851"/>
    </source>
</evidence>
<evidence type="ECO:0000256" key="8">
    <source>
        <dbReference type="ARBA" id="ARBA00023277"/>
    </source>
</evidence>
<dbReference type="InterPro" id="IPR013319">
    <property type="entry name" value="GH11/12"/>
</dbReference>
<protein>
    <recommendedName>
        <fullName evidence="4 11">Endo-1,4-beta-xylanase</fullName>
        <ecNumber evidence="4 11">3.2.1.8</ecNumber>
    </recommendedName>
</protein>
<evidence type="ECO:0000256" key="13">
    <source>
        <dbReference type="SAM" id="SignalP"/>
    </source>
</evidence>
<evidence type="ECO:0000313" key="15">
    <source>
        <dbReference type="EMBL" id="EFX03450.1"/>
    </source>
</evidence>
<evidence type="ECO:0000256" key="4">
    <source>
        <dbReference type="ARBA" id="ARBA00012590"/>
    </source>
</evidence>
<comment type="similarity">
    <text evidence="3 11 12">Belongs to the glycosyl hydrolase 11 (cellulase G) family.</text>
</comment>
<keyword evidence="9 11" id="KW-0326">Glycosidase</keyword>
<dbReference type="GO" id="GO:0045493">
    <property type="term" value="P:xylan catabolic process"/>
    <property type="evidence" value="ECO:0007669"/>
    <property type="project" value="UniProtKB-UniRule"/>
</dbReference>
<evidence type="ECO:0000256" key="9">
    <source>
        <dbReference type="ARBA" id="ARBA00023295"/>
    </source>
</evidence>
<dbReference type="InterPro" id="IPR001137">
    <property type="entry name" value="Glyco_hydro_11"/>
</dbReference>
<keyword evidence="8 11" id="KW-0119">Carbohydrate metabolism</keyword>
<dbReference type="STRING" id="655863.F0XC21"/>
<dbReference type="EMBL" id="GL629765">
    <property type="protein sequence ID" value="EFX03450.1"/>
    <property type="molecule type" value="Genomic_DNA"/>
</dbReference>
<feature type="signal peptide" evidence="13">
    <location>
        <begin position="1"/>
        <end position="19"/>
    </location>
</feature>
<keyword evidence="16" id="KW-1185">Reference proteome</keyword>
<sequence length="227" mass="24162">MTSLIRLILAAAVVSTVTAAPATTLIDTDAPDFEIGSRDVLAARQSPNYNQDYTTGNTVSYTAASDGYSVSFTGASDFVVGKGWSKGTNRSITFSGSTTASSGTVLLAVYGWSKNPLIEYYVQEYSNGAGAAQGEKVGSYTSDGSTYEIWKHQQVNQPSIVSSSSTFWQYISVRQNQRTSSGTVTVANHFAAWAKNGLDLGTLDYQVMATEGWNKATGSSHYTLSSS</sequence>
<organism evidence="16">
    <name type="scientific">Grosmannia clavigera (strain kw1407 / UAMH 11150)</name>
    <name type="common">Blue stain fungus</name>
    <name type="synonym">Graphiocladiella clavigera</name>
    <dbReference type="NCBI Taxonomy" id="655863"/>
    <lineage>
        <taxon>Eukaryota</taxon>
        <taxon>Fungi</taxon>
        <taxon>Dikarya</taxon>
        <taxon>Ascomycota</taxon>
        <taxon>Pezizomycotina</taxon>
        <taxon>Sordariomycetes</taxon>
        <taxon>Sordariomycetidae</taxon>
        <taxon>Ophiostomatales</taxon>
        <taxon>Ophiostomataceae</taxon>
        <taxon>Leptographium</taxon>
    </lineage>
</organism>
<feature type="chain" id="PRO_5003262031" description="Endo-1,4-beta-xylanase" evidence="13">
    <location>
        <begin position="20"/>
        <end position="227"/>
    </location>
</feature>
<evidence type="ECO:0000256" key="7">
    <source>
        <dbReference type="ARBA" id="ARBA00022801"/>
    </source>
</evidence>
<keyword evidence="5 11" id="KW-0858">Xylan degradation</keyword>
<dbReference type="AlphaFoldDB" id="F0XC21"/>
<comment type="catalytic activity">
    <reaction evidence="1 11 12">
        <text>Endohydrolysis of (1-&gt;4)-beta-D-xylosidic linkages in xylans.</text>
        <dbReference type="EC" id="3.2.1.8"/>
    </reaction>
</comment>
<dbReference type="InParanoid" id="F0XC21"/>
<dbReference type="SUPFAM" id="SSF49899">
    <property type="entry name" value="Concanavalin A-like lectins/glucanases"/>
    <property type="match status" value="1"/>
</dbReference>
<feature type="domain" description="GH11" evidence="14">
    <location>
        <begin position="35"/>
        <end position="224"/>
    </location>
</feature>
<feature type="active site" description="Nucleophile" evidence="11">
    <location>
        <position position="119"/>
    </location>
</feature>
<evidence type="ECO:0000256" key="10">
    <source>
        <dbReference type="ARBA" id="ARBA00023326"/>
    </source>
</evidence>
<feature type="active site" description="Proton donor" evidence="11">
    <location>
        <position position="211"/>
    </location>
</feature>
<comment type="pathway">
    <text evidence="2 11 12">Glycan degradation; xylan degradation.</text>
</comment>
<dbReference type="eggNOG" id="ENOG502S2KQ">
    <property type="taxonomic scope" value="Eukaryota"/>
</dbReference>
<evidence type="ECO:0000256" key="12">
    <source>
        <dbReference type="RuleBase" id="RU362015"/>
    </source>
</evidence>
<accession>F0XC21</accession>
<keyword evidence="6 13" id="KW-0732">Signal</keyword>
<name>F0XC21_GROCL</name>
<dbReference type="RefSeq" id="XP_014172932.1">
    <property type="nucleotide sequence ID" value="XM_014317457.1"/>
</dbReference>
<proteinExistence type="inferred from homology"/>
<dbReference type="PRINTS" id="PR00911">
    <property type="entry name" value="GLHYDRLASE11"/>
</dbReference>